<evidence type="ECO:0000313" key="1">
    <source>
        <dbReference type="EMBL" id="PKZ15793.1"/>
    </source>
</evidence>
<dbReference type="AlphaFoldDB" id="A0A2I1M6M6"/>
<dbReference type="Proteomes" id="UP000234335">
    <property type="component" value="Unassembled WGS sequence"/>
</dbReference>
<name>A0A2I1M6M6_9FIRM</name>
<dbReference type="RefSeq" id="WP_101540611.1">
    <property type="nucleotide sequence ID" value="NZ_CALTZC010000069.1"/>
</dbReference>
<dbReference type="CDD" id="cd09911">
    <property type="entry name" value="Lin0431_like"/>
    <property type="match status" value="1"/>
</dbReference>
<dbReference type="Pfam" id="PF07009">
    <property type="entry name" value="NusG_II"/>
    <property type="match status" value="1"/>
</dbReference>
<gene>
    <name evidence="1" type="ORF">CYJ34_07165</name>
    <name evidence="2" type="ORF">NCTC9810_00992</name>
</gene>
<reference evidence="2 4" key="2">
    <citation type="submission" date="2018-06" db="EMBL/GenBank/DDBJ databases">
        <authorList>
            <consortium name="Pathogen Informatics"/>
            <person name="Doyle S."/>
        </authorList>
    </citation>
    <scope>NUCLEOTIDE SEQUENCE [LARGE SCALE GENOMIC DNA]</scope>
    <source>
        <strain evidence="2 4">NCTC9810</strain>
    </source>
</reference>
<dbReference type="Gene3D" id="2.60.320.10">
    <property type="entry name" value="N-utilization substance G protein NusG, insert domain"/>
    <property type="match status" value="1"/>
</dbReference>
<dbReference type="EMBL" id="UFTA01000002">
    <property type="protein sequence ID" value="SUU92656.1"/>
    <property type="molecule type" value="Genomic_DNA"/>
</dbReference>
<dbReference type="OrthoDB" id="47603at2"/>
<proteinExistence type="predicted"/>
<dbReference type="Proteomes" id="UP000255124">
    <property type="component" value="Unassembled WGS sequence"/>
</dbReference>
<evidence type="ECO:0000313" key="4">
    <source>
        <dbReference type="Proteomes" id="UP000255124"/>
    </source>
</evidence>
<keyword evidence="3" id="KW-1185">Reference proteome</keyword>
<reference evidence="1 3" key="1">
    <citation type="submission" date="2017-12" db="EMBL/GenBank/DDBJ databases">
        <title>Phylogenetic diversity of female urinary microbiome.</title>
        <authorList>
            <person name="Thomas-White K."/>
            <person name="Wolfe A.J."/>
        </authorList>
    </citation>
    <scope>NUCLEOTIDE SEQUENCE [LARGE SCALE GENOMIC DNA]</scope>
    <source>
        <strain evidence="1 3">UMB0119</strain>
    </source>
</reference>
<organism evidence="1 3">
    <name type="scientific">Anaerococcus octavius</name>
    <dbReference type="NCBI Taxonomy" id="54007"/>
    <lineage>
        <taxon>Bacteria</taxon>
        <taxon>Bacillati</taxon>
        <taxon>Bacillota</taxon>
        <taxon>Tissierellia</taxon>
        <taxon>Tissierellales</taxon>
        <taxon>Peptoniphilaceae</taxon>
        <taxon>Anaerococcus</taxon>
    </lineage>
</organism>
<accession>A0A2I1M6M6</accession>
<dbReference type="EMBL" id="PKGS01000005">
    <property type="protein sequence ID" value="PKZ15793.1"/>
    <property type="molecule type" value="Genomic_DNA"/>
</dbReference>
<evidence type="ECO:0000313" key="2">
    <source>
        <dbReference type="EMBL" id="SUU92656.1"/>
    </source>
</evidence>
<sequence>MKIKKGDIIISLALLLLSLLMSFGISNSKPKTSGKILRVEQNSKLYGEYPLDIDREVVFDDGVHFNKIVIKDGKAYMDEANCRDQICTHMKEISMNGETIICLPNRVFLEVVDPENENDDIDKVSR</sequence>
<evidence type="ECO:0000313" key="3">
    <source>
        <dbReference type="Proteomes" id="UP000234335"/>
    </source>
</evidence>
<dbReference type="InterPro" id="IPR038690">
    <property type="entry name" value="NusG_2_sf"/>
</dbReference>
<protein>
    <submittedName>
        <fullName evidence="2">Uncharacterized protein conserved in bacteria</fullName>
    </submittedName>
</protein>